<dbReference type="SUPFAM" id="SSF48403">
    <property type="entry name" value="Ankyrin repeat"/>
    <property type="match status" value="1"/>
</dbReference>
<protein>
    <submittedName>
        <fullName evidence="4">Ankyrin</fullName>
    </submittedName>
</protein>
<dbReference type="Gene3D" id="1.25.40.20">
    <property type="entry name" value="Ankyrin repeat-containing domain"/>
    <property type="match status" value="2"/>
</dbReference>
<sequence length="500" mass="56536">MAIMVAIDGQEDIRFDPGEQLEEPLEALQIFSSLIALMSDTDVGEAWIQLFYYFVKEYLVSSSIFATQSCLVYLNYYSSDLEYVEEEFKKTTLRHPWQRGSNSEPRVAGYCFRYWFRHVDEVDLFPDSLKKVLCRTFSSKGGAYWRHFFDINWKHGIRQFIPTLHYVSIWVCISVVRFLLEELSADVNEQSNHGKTAMPYIMWHLSSSLLPPYSLGLKSSKAHGYNESQNTVHDNFLAVAVSIKHRAIETLLGAGGATVEPEGAISAFIVACRVGSVPALRLMVSRGIDINAMRVWQPSNSDLDKCSSKAMDVEIEFSRPFHEAIYTGQHSTVQALLDLGADFEAEINLHGTPLQAACGNCIDYGHAETIKILLENGVEMNKKNDIRTPLSLLCGSRYVTEDLINRFIARGSDPNLREKNSPHHPLYMASLRRREDTIEMFIEKGVDVENDEQLIKAIVMGLKSDDLHSPTILHQSSKFCFAPGMICQTQNPCMSFCSTH</sequence>
<accession>A0A2T2N3U1</accession>
<keyword evidence="1" id="KW-0677">Repeat</keyword>
<dbReference type="OrthoDB" id="341259at2759"/>
<organism evidence="4 5">
    <name type="scientific">Corynespora cassiicola Philippines</name>
    <dbReference type="NCBI Taxonomy" id="1448308"/>
    <lineage>
        <taxon>Eukaryota</taxon>
        <taxon>Fungi</taxon>
        <taxon>Dikarya</taxon>
        <taxon>Ascomycota</taxon>
        <taxon>Pezizomycotina</taxon>
        <taxon>Dothideomycetes</taxon>
        <taxon>Pleosporomycetidae</taxon>
        <taxon>Pleosporales</taxon>
        <taxon>Corynesporascaceae</taxon>
        <taxon>Corynespora</taxon>
    </lineage>
</organism>
<evidence type="ECO:0000313" key="4">
    <source>
        <dbReference type="EMBL" id="PSN60117.1"/>
    </source>
</evidence>
<dbReference type="InterPro" id="IPR002110">
    <property type="entry name" value="Ankyrin_rpt"/>
</dbReference>
<dbReference type="InterPro" id="IPR036770">
    <property type="entry name" value="Ankyrin_rpt-contain_sf"/>
</dbReference>
<dbReference type="Proteomes" id="UP000240883">
    <property type="component" value="Unassembled WGS sequence"/>
</dbReference>
<evidence type="ECO:0000256" key="3">
    <source>
        <dbReference type="PROSITE-ProRule" id="PRU00023"/>
    </source>
</evidence>
<dbReference type="STRING" id="1448308.A0A2T2N3U1"/>
<evidence type="ECO:0000256" key="1">
    <source>
        <dbReference type="ARBA" id="ARBA00022737"/>
    </source>
</evidence>
<keyword evidence="2 3" id="KW-0040">ANK repeat</keyword>
<evidence type="ECO:0000313" key="5">
    <source>
        <dbReference type="Proteomes" id="UP000240883"/>
    </source>
</evidence>
<dbReference type="SMART" id="SM00248">
    <property type="entry name" value="ANK"/>
    <property type="match status" value="6"/>
</dbReference>
<dbReference type="AlphaFoldDB" id="A0A2T2N3U1"/>
<dbReference type="Pfam" id="PF12796">
    <property type="entry name" value="Ank_2"/>
    <property type="match status" value="1"/>
</dbReference>
<evidence type="ECO:0000256" key="2">
    <source>
        <dbReference type="ARBA" id="ARBA00023043"/>
    </source>
</evidence>
<proteinExistence type="predicted"/>
<dbReference type="PANTHER" id="PTHR24126">
    <property type="entry name" value="ANKYRIN REPEAT, PH AND SEC7 DOMAIN CONTAINING PROTEIN SECG-RELATED"/>
    <property type="match status" value="1"/>
</dbReference>
<name>A0A2T2N3U1_CORCC</name>
<gene>
    <name evidence="4" type="ORF">BS50DRAFT_640523</name>
</gene>
<dbReference type="EMBL" id="KZ678151">
    <property type="protein sequence ID" value="PSN60117.1"/>
    <property type="molecule type" value="Genomic_DNA"/>
</dbReference>
<reference evidence="4 5" key="1">
    <citation type="journal article" date="2018" name="Front. Microbiol.">
        <title>Genome-Wide Analysis of Corynespora cassiicola Leaf Fall Disease Putative Effectors.</title>
        <authorList>
            <person name="Lopez D."/>
            <person name="Ribeiro S."/>
            <person name="Label P."/>
            <person name="Fumanal B."/>
            <person name="Venisse J.S."/>
            <person name="Kohler A."/>
            <person name="de Oliveira R.R."/>
            <person name="Labutti K."/>
            <person name="Lipzen A."/>
            <person name="Lail K."/>
            <person name="Bauer D."/>
            <person name="Ohm R.A."/>
            <person name="Barry K.W."/>
            <person name="Spatafora J."/>
            <person name="Grigoriev I.V."/>
            <person name="Martin F.M."/>
            <person name="Pujade-Renaud V."/>
        </authorList>
    </citation>
    <scope>NUCLEOTIDE SEQUENCE [LARGE SCALE GENOMIC DNA]</scope>
    <source>
        <strain evidence="4 5">Philippines</strain>
    </source>
</reference>
<dbReference type="PANTHER" id="PTHR24126:SF14">
    <property type="entry name" value="ANK_REP_REGION DOMAIN-CONTAINING PROTEIN"/>
    <property type="match status" value="1"/>
</dbReference>
<keyword evidence="5" id="KW-1185">Reference proteome</keyword>
<dbReference type="PROSITE" id="PS50088">
    <property type="entry name" value="ANK_REPEAT"/>
    <property type="match status" value="1"/>
</dbReference>
<feature type="repeat" description="ANK" evidence="3">
    <location>
        <begin position="316"/>
        <end position="348"/>
    </location>
</feature>